<feature type="region of interest" description="Disordered" evidence="3">
    <location>
        <begin position="160"/>
        <end position="203"/>
    </location>
</feature>
<dbReference type="Proteomes" id="UP001549920">
    <property type="component" value="Unassembled WGS sequence"/>
</dbReference>
<reference evidence="6 7" key="1">
    <citation type="submission" date="2024-06" db="EMBL/GenBank/DDBJ databases">
        <title>A chromosome-level genome assembly of beet webworm, Loxostege sticticalis.</title>
        <authorList>
            <person name="Zhang Y."/>
        </authorList>
    </citation>
    <scope>NUCLEOTIDE SEQUENCE [LARGE SCALE GENOMIC DNA]</scope>
    <source>
        <strain evidence="5">AQ026</strain>
        <strain evidence="4">AQ028</strain>
        <tissue evidence="4">Male pupae</tissue>
        <tissue evidence="5">Whole body</tissue>
    </source>
</reference>
<gene>
    <name evidence="5" type="ORF">ABMA27_004354</name>
    <name evidence="4" type="ORF">ABMA28_004550</name>
</gene>
<dbReference type="AlphaFoldDB" id="A0ABD0SVW8"/>
<evidence type="ECO:0000256" key="1">
    <source>
        <dbReference type="ARBA" id="ARBA00010994"/>
    </source>
</evidence>
<evidence type="ECO:0000313" key="6">
    <source>
        <dbReference type="Proteomes" id="UP001549920"/>
    </source>
</evidence>
<dbReference type="EMBL" id="JBEDNZ010000016">
    <property type="protein sequence ID" value="KAL0822496.1"/>
    <property type="molecule type" value="Genomic_DNA"/>
</dbReference>
<evidence type="ECO:0000256" key="2">
    <source>
        <dbReference type="ARBA" id="ARBA00069104"/>
    </source>
</evidence>
<evidence type="ECO:0000256" key="3">
    <source>
        <dbReference type="SAM" id="MobiDB-lite"/>
    </source>
</evidence>
<dbReference type="Proteomes" id="UP001549921">
    <property type="component" value="Unassembled WGS sequence"/>
</dbReference>
<feature type="region of interest" description="Disordered" evidence="3">
    <location>
        <begin position="1"/>
        <end position="43"/>
    </location>
</feature>
<name>A0ABD0SVW8_LOXSC</name>
<evidence type="ECO:0000313" key="5">
    <source>
        <dbReference type="EMBL" id="KAL0871895.1"/>
    </source>
</evidence>
<organism evidence="4 7">
    <name type="scientific">Loxostege sticticalis</name>
    <name type="common">Beet webworm moth</name>
    <dbReference type="NCBI Taxonomy" id="481309"/>
    <lineage>
        <taxon>Eukaryota</taxon>
        <taxon>Metazoa</taxon>
        <taxon>Ecdysozoa</taxon>
        <taxon>Arthropoda</taxon>
        <taxon>Hexapoda</taxon>
        <taxon>Insecta</taxon>
        <taxon>Pterygota</taxon>
        <taxon>Neoptera</taxon>
        <taxon>Endopterygota</taxon>
        <taxon>Lepidoptera</taxon>
        <taxon>Glossata</taxon>
        <taxon>Ditrysia</taxon>
        <taxon>Pyraloidea</taxon>
        <taxon>Crambidae</taxon>
        <taxon>Pyraustinae</taxon>
        <taxon>Loxostege</taxon>
    </lineage>
</organism>
<keyword evidence="6" id="KW-1185">Reference proteome</keyword>
<dbReference type="InterPro" id="IPR008907">
    <property type="entry name" value="TPP/p25"/>
</dbReference>
<evidence type="ECO:0000313" key="4">
    <source>
        <dbReference type="EMBL" id="KAL0822496.1"/>
    </source>
</evidence>
<feature type="compositionally biased region" description="Basic and acidic residues" evidence="3">
    <location>
        <begin position="194"/>
        <end position="203"/>
    </location>
</feature>
<feature type="compositionally biased region" description="Basic and acidic residues" evidence="3">
    <location>
        <begin position="166"/>
        <end position="184"/>
    </location>
</feature>
<evidence type="ECO:0000313" key="7">
    <source>
        <dbReference type="Proteomes" id="UP001549921"/>
    </source>
</evidence>
<proteinExistence type="inferred from homology"/>
<sequence>MSEESAQAQDAVEQVTQEVKDVKLENGAGPANGTPAKNEDNAVPLKDAFKAFSKFGDPKSDGKHITLSQSDKWMKQAKVIDGKKITTTDTAIHFKKLKSLKVGLEDYQKFLEELAKSKKVELEDIKKKLTTCGQPGITSHVTKSQAAAAAVDRLTDTSKYTGSHRQRFDETGKGKGMAGRKDLVDGSGYVSGYQHKDTYDKTH</sequence>
<dbReference type="PANTHER" id="PTHR12932">
    <property type="entry name" value="P25 ALPHA-RELATED"/>
    <property type="match status" value="1"/>
</dbReference>
<dbReference type="Pfam" id="PF05517">
    <property type="entry name" value="p25-alpha"/>
    <property type="match status" value="1"/>
</dbReference>
<comment type="similarity">
    <text evidence="1">Belongs to the TPPP family.</text>
</comment>
<dbReference type="EMBL" id="JBEUOH010000016">
    <property type="protein sequence ID" value="KAL0871895.1"/>
    <property type="molecule type" value="Genomic_DNA"/>
</dbReference>
<dbReference type="InterPro" id="IPR011992">
    <property type="entry name" value="EF-hand-dom_pair"/>
</dbReference>
<accession>A0ABD0SVW8</accession>
<dbReference type="SUPFAM" id="SSF47473">
    <property type="entry name" value="EF-hand"/>
    <property type="match status" value="1"/>
</dbReference>
<dbReference type="PANTHER" id="PTHR12932:SF9">
    <property type="entry name" value="TUBULIN POLYMERIZATION-PROMOTING PROTEIN HOMOLOG"/>
    <property type="match status" value="1"/>
</dbReference>
<comment type="caution">
    <text evidence="4">The sequence shown here is derived from an EMBL/GenBank/DDBJ whole genome shotgun (WGS) entry which is preliminary data.</text>
</comment>
<dbReference type="FunFam" id="1.10.238.10:FF:000266">
    <property type="entry name" value="TPPP family protein"/>
    <property type="match status" value="1"/>
</dbReference>
<dbReference type="Gene3D" id="1.10.238.10">
    <property type="entry name" value="EF-hand"/>
    <property type="match status" value="1"/>
</dbReference>
<protein>
    <recommendedName>
        <fullName evidence="2">Tubulin polymerization-promoting protein homolog</fullName>
    </recommendedName>
</protein>